<evidence type="ECO:0000313" key="14">
    <source>
        <dbReference type="EMBL" id="KAG5682802.1"/>
    </source>
</evidence>
<name>A0A9J6CKP1_POLVA</name>
<feature type="transmembrane region" description="Helical" evidence="12">
    <location>
        <begin position="200"/>
        <end position="222"/>
    </location>
</feature>
<evidence type="ECO:0000256" key="4">
    <source>
        <dbReference type="ARBA" id="ARBA00022692"/>
    </source>
</evidence>
<dbReference type="Proteomes" id="UP001107558">
    <property type="component" value="Chromosome 1"/>
</dbReference>
<feature type="region of interest" description="Disordered" evidence="11">
    <location>
        <begin position="326"/>
        <end position="351"/>
    </location>
</feature>
<dbReference type="InterPro" id="IPR017452">
    <property type="entry name" value="GPCR_Rhodpsn_7TM"/>
</dbReference>
<evidence type="ECO:0000313" key="15">
    <source>
        <dbReference type="Proteomes" id="UP001107558"/>
    </source>
</evidence>
<keyword evidence="8 10" id="KW-0675">Receptor</keyword>
<evidence type="ECO:0000256" key="11">
    <source>
        <dbReference type="SAM" id="MobiDB-lite"/>
    </source>
</evidence>
<sequence length="647" mass="72719">MVTKVANADTSMGITEIMLANSDENNTMIPDAYSTPMVKDEFVIWAILDGILLVAILCGNILTILAVRYSRRLRSVISNQFVLSLAISDILVGLTLPYHLAFYLDTQLGESKHFCLLRFFLVIMACCVSIWNLIAIALDRYIAICYPLHYSRYMTRKIALCLMASGWIVGFIIGGIPLIWNKWEYAQGCEFDQIFYPWYMVGVITPVFSMVWLTMSFVYCRIWREASKQVKQLRVTGQQEGTSDWKSVQMVLLILGCFTICWLPYFIVACSQIYKITENSSVVAYMAAFTLAMSNSFLNPIIYAWKNSNFRQAFINLLKCKSPDTLEPSQSMRSNLHRKSSSAQHQDTLSGAFPNYSTPPFMKKIEPINAMGITFEEDEDKISAYESSSQSTSNTAKPKQLSTTNPAAVTIKIESDTTKNSIIISTTTLPSLQQDIDDDNRSHPIITSTSSSLPSSSHLPSPPSLEIKQQISLEQNSTSLPQQKHQTIGIDNGTMKTGNLIVNKLIENYGYDNKDIVDDEGIMRKYKENFLNVNDCSIVTVMNESSKRKSKSANSIIVTKQPNKSQSHGSIYNHDVCKSNIAVDSNSVRAEKTSQSNKNLFPTFNFGRKYISKSFNSAVDGLNNKHQQHSNSTEKFYPKSTELNFPA</sequence>
<feature type="compositionally biased region" description="Low complexity" evidence="11">
    <location>
        <begin position="443"/>
        <end position="459"/>
    </location>
</feature>
<evidence type="ECO:0000259" key="13">
    <source>
        <dbReference type="PROSITE" id="PS50262"/>
    </source>
</evidence>
<keyword evidence="3" id="KW-1003">Cell membrane</keyword>
<dbReference type="PANTHER" id="PTHR24249:SF414">
    <property type="entry name" value="LP14436P"/>
    <property type="match status" value="1"/>
</dbReference>
<dbReference type="PROSITE" id="PS00237">
    <property type="entry name" value="G_PROTEIN_RECEP_F1_1"/>
    <property type="match status" value="1"/>
</dbReference>
<keyword evidence="15" id="KW-1185">Reference proteome</keyword>
<keyword evidence="9 10" id="KW-0807">Transducer</keyword>
<feature type="transmembrane region" description="Helical" evidence="12">
    <location>
        <begin position="251"/>
        <end position="276"/>
    </location>
</feature>
<proteinExistence type="inferred from homology"/>
<dbReference type="FunFam" id="1.20.1070.10:FF:000325">
    <property type="entry name" value="Predicted protein"/>
    <property type="match status" value="1"/>
</dbReference>
<dbReference type="InterPro" id="IPR050569">
    <property type="entry name" value="TAAR"/>
</dbReference>
<gene>
    <name evidence="14" type="ORF">PVAND_012130</name>
</gene>
<dbReference type="EMBL" id="JADBJN010000001">
    <property type="protein sequence ID" value="KAG5682802.1"/>
    <property type="molecule type" value="Genomic_DNA"/>
</dbReference>
<organism evidence="14 15">
    <name type="scientific">Polypedilum vanderplanki</name>
    <name type="common">Sleeping chironomid midge</name>
    <dbReference type="NCBI Taxonomy" id="319348"/>
    <lineage>
        <taxon>Eukaryota</taxon>
        <taxon>Metazoa</taxon>
        <taxon>Ecdysozoa</taxon>
        <taxon>Arthropoda</taxon>
        <taxon>Hexapoda</taxon>
        <taxon>Insecta</taxon>
        <taxon>Pterygota</taxon>
        <taxon>Neoptera</taxon>
        <taxon>Endopterygota</taxon>
        <taxon>Diptera</taxon>
        <taxon>Nematocera</taxon>
        <taxon>Chironomoidea</taxon>
        <taxon>Chironomidae</taxon>
        <taxon>Chironominae</taxon>
        <taxon>Polypedilum</taxon>
        <taxon>Polypedilum</taxon>
    </lineage>
</organism>
<feature type="transmembrane region" description="Helical" evidence="12">
    <location>
        <begin position="282"/>
        <end position="305"/>
    </location>
</feature>
<keyword evidence="4 10" id="KW-0812">Transmembrane</keyword>
<evidence type="ECO:0000256" key="10">
    <source>
        <dbReference type="RuleBase" id="RU000688"/>
    </source>
</evidence>
<feature type="transmembrane region" description="Helical" evidence="12">
    <location>
        <begin position="158"/>
        <end position="180"/>
    </location>
</feature>
<evidence type="ECO:0000256" key="7">
    <source>
        <dbReference type="ARBA" id="ARBA00023136"/>
    </source>
</evidence>
<dbReference type="OrthoDB" id="10042731at2759"/>
<evidence type="ECO:0000256" key="1">
    <source>
        <dbReference type="ARBA" id="ARBA00004651"/>
    </source>
</evidence>
<protein>
    <recommendedName>
        <fullName evidence="13">G-protein coupled receptors family 1 profile domain-containing protein</fullName>
    </recommendedName>
</protein>
<dbReference type="GO" id="GO:0004930">
    <property type="term" value="F:G protein-coupled receptor activity"/>
    <property type="evidence" value="ECO:0007669"/>
    <property type="project" value="UniProtKB-KW"/>
</dbReference>
<keyword evidence="6 10" id="KW-0297">G-protein coupled receptor</keyword>
<feature type="region of interest" description="Disordered" evidence="11">
    <location>
        <begin position="551"/>
        <end position="571"/>
    </location>
</feature>
<feature type="compositionally biased region" description="Polar residues" evidence="11">
    <location>
        <begin position="552"/>
        <end position="570"/>
    </location>
</feature>
<dbReference type="InterPro" id="IPR000276">
    <property type="entry name" value="GPCR_Rhodpsn"/>
</dbReference>
<feature type="transmembrane region" description="Helical" evidence="12">
    <location>
        <begin position="42"/>
        <end position="69"/>
    </location>
</feature>
<dbReference type="PRINTS" id="PR00237">
    <property type="entry name" value="GPCRRHODOPSN"/>
</dbReference>
<reference evidence="14" key="1">
    <citation type="submission" date="2021-03" db="EMBL/GenBank/DDBJ databases">
        <title>Chromosome level genome of the anhydrobiotic midge Polypedilum vanderplanki.</title>
        <authorList>
            <person name="Yoshida Y."/>
            <person name="Kikawada T."/>
            <person name="Gusev O."/>
        </authorList>
    </citation>
    <scope>NUCLEOTIDE SEQUENCE</scope>
    <source>
        <strain evidence="14">NIAS01</strain>
        <tissue evidence="14">Whole body or cell culture</tissue>
    </source>
</reference>
<comment type="subcellular location">
    <subcellularLocation>
        <location evidence="1">Cell membrane</location>
        <topology evidence="1">Multi-pass membrane protein</topology>
    </subcellularLocation>
</comment>
<evidence type="ECO:0000256" key="3">
    <source>
        <dbReference type="ARBA" id="ARBA00022475"/>
    </source>
</evidence>
<dbReference type="PANTHER" id="PTHR24249">
    <property type="entry name" value="HISTAMINE RECEPTOR-RELATED G-PROTEIN COUPLED RECEPTOR"/>
    <property type="match status" value="1"/>
</dbReference>
<dbReference type="GO" id="GO:0005886">
    <property type="term" value="C:plasma membrane"/>
    <property type="evidence" value="ECO:0007669"/>
    <property type="project" value="UniProtKB-SubCell"/>
</dbReference>
<comment type="caution">
    <text evidence="14">The sequence shown here is derived from an EMBL/GenBank/DDBJ whole genome shotgun (WGS) entry which is preliminary data.</text>
</comment>
<accession>A0A9J6CKP1</accession>
<dbReference type="PROSITE" id="PS50262">
    <property type="entry name" value="G_PROTEIN_RECEP_F1_2"/>
    <property type="match status" value="1"/>
</dbReference>
<evidence type="ECO:0000256" key="8">
    <source>
        <dbReference type="ARBA" id="ARBA00023170"/>
    </source>
</evidence>
<dbReference type="Pfam" id="PF00001">
    <property type="entry name" value="7tm_1"/>
    <property type="match status" value="1"/>
</dbReference>
<dbReference type="CDD" id="cd00637">
    <property type="entry name" value="7tm_classA_rhodopsin-like"/>
    <property type="match status" value="1"/>
</dbReference>
<feature type="compositionally biased region" description="Polar residues" evidence="11">
    <location>
        <begin position="385"/>
        <end position="405"/>
    </location>
</feature>
<feature type="region of interest" description="Disordered" evidence="11">
    <location>
        <begin position="383"/>
        <end position="405"/>
    </location>
</feature>
<evidence type="ECO:0000256" key="6">
    <source>
        <dbReference type="ARBA" id="ARBA00023040"/>
    </source>
</evidence>
<feature type="transmembrane region" description="Helical" evidence="12">
    <location>
        <begin position="116"/>
        <end position="138"/>
    </location>
</feature>
<feature type="region of interest" description="Disordered" evidence="11">
    <location>
        <begin position="622"/>
        <end position="647"/>
    </location>
</feature>
<feature type="domain" description="G-protein coupled receptors family 1 profile" evidence="13">
    <location>
        <begin position="59"/>
        <end position="303"/>
    </location>
</feature>
<evidence type="ECO:0000256" key="9">
    <source>
        <dbReference type="ARBA" id="ARBA00023224"/>
    </source>
</evidence>
<evidence type="ECO:0000256" key="12">
    <source>
        <dbReference type="SAM" id="Phobius"/>
    </source>
</evidence>
<comment type="similarity">
    <text evidence="2 10">Belongs to the G-protein coupled receptor 1 family.</text>
</comment>
<dbReference type="SMART" id="SM01381">
    <property type="entry name" value="7TM_GPCR_Srsx"/>
    <property type="match status" value="1"/>
</dbReference>
<keyword evidence="5 12" id="KW-1133">Transmembrane helix</keyword>
<feature type="transmembrane region" description="Helical" evidence="12">
    <location>
        <begin position="81"/>
        <end position="104"/>
    </location>
</feature>
<dbReference type="Gene3D" id="1.20.1070.10">
    <property type="entry name" value="Rhodopsin 7-helix transmembrane proteins"/>
    <property type="match status" value="1"/>
</dbReference>
<feature type="region of interest" description="Disordered" evidence="11">
    <location>
        <begin position="433"/>
        <end position="464"/>
    </location>
</feature>
<dbReference type="SUPFAM" id="SSF81321">
    <property type="entry name" value="Family A G protein-coupled receptor-like"/>
    <property type="match status" value="1"/>
</dbReference>
<evidence type="ECO:0000256" key="2">
    <source>
        <dbReference type="ARBA" id="ARBA00010663"/>
    </source>
</evidence>
<keyword evidence="7 12" id="KW-0472">Membrane</keyword>
<evidence type="ECO:0000256" key="5">
    <source>
        <dbReference type="ARBA" id="ARBA00022989"/>
    </source>
</evidence>
<dbReference type="AlphaFoldDB" id="A0A9J6CKP1"/>